<dbReference type="RefSeq" id="WP_253533458.1">
    <property type="nucleotide sequence ID" value="NZ_JAMZEL010000028.1"/>
</dbReference>
<dbReference type="Gene3D" id="3.30.565.10">
    <property type="entry name" value="Histidine kinase-like ATPase, C-terminal domain"/>
    <property type="match status" value="1"/>
</dbReference>
<keyword evidence="11" id="KW-1185">Reference proteome</keyword>
<dbReference type="SUPFAM" id="SSF55874">
    <property type="entry name" value="ATPase domain of HSP90 chaperone/DNA topoisomerase II/histidine kinase"/>
    <property type="match status" value="1"/>
</dbReference>
<dbReference type="InterPro" id="IPR011990">
    <property type="entry name" value="TPR-like_helical_dom_sf"/>
</dbReference>
<accession>A0ABT1FY28</accession>
<keyword evidence="4" id="KW-0808">Transferase</keyword>
<dbReference type="PANTHER" id="PTHR43711">
    <property type="entry name" value="TWO-COMPONENT HISTIDINE KINASE"/>
    <property type="match status" value="1"/>
</dbReference>
<dbReference type="SUPFAM" id="SSF47384">
    <property type="entry name" value="Homodimeric domain of signal transducing histidine kinase"/>
    <property type="match status" value="1"/>
</dbReference>
<gene>
    <name evidence="10" type="ORF">NCI00_29130</name>
</gene>
<dbReference type="SMART" id="SM00387">
    <property type="entry name" value="HATPase_c"/>
    <property type="match status" value="1"/>
</dbReference>
<dbReference type="Gene3D" id="1.25.40.10">
    <property type="entry name" value="Tetratricopeptide repeat domain"/>
    <property type="match status" value="1"/>
</dbReference>
<dbReference type="CDD" id="cd00075">
    <property type="entry name" value="HATPase"/>
    <property type="match status" value="1"/>
</dbReference>
<dbReference type="SUPFAM" id="SSF48452">
    <property type="entry name" value="TPR-like"/>
    <property type="match status" value="1"/>
</dbReference>
<feature type="coiled-coil region" evidence="7">
    <location>
        <begin position="387"/>
        <end position="452"/>
    </location>
</feature>
<protein>
    <recommendedName>
        <fullName evidence="2">histidine kinase</fullName>
        <ecNumber evidence="2">2.7.13.3</ecNumber>
    </recommendedName>
</protein>
<dbReference type="PROSITE" id="PS50109">
    <property type="entry name" value="HIS_KIN"/>
    <property type="match status" value="1"/>
</dbReference>
<feature type="domain" description="Histidine kinase" evidence="9">
    <location>
        <begin position="452"/>
        <end position="655"/>
    </location>
</feature>
<organism evidence="10 11">
    <name type="scientific">Runella salmonicolor</name>
    <dbReference type="NCBI Taxonomy" id="2950278"/>
    <lineage>
        <taxon>Bacteria</taxon>
        <taxon>Pseudomonadati</taxon>
        <taxon>Bacteroidota</taxon>
        <taxon>Cytophagia</taxon>
        <taxon>Cytophagales</taxon>
        <taxon>Spirosomataceae</taxon>
        <taxon>Runella</taxon>
    </lineage>
</organism>
<dbReference type="EC" id="2.7.13.3" evidence="2"/>
<dbReference type="InterPro" id="IPR050736">
    <property type="entry name" value="Sensor_HK_Regulatory"/>
</dbReference>
<evidence type="ECO:0000256" key="1">
    <source>
        <dbReference type="ARBA" id="ARBA00000085"/>
    </source>
</evidence>
<keyword evidence="6" id="KW-0902">Two-component regulatory system</keyword>
<comment type="catalytic activity">
    <reaction evidence="1">
        <text>ATP + protein L-histidine = ADP + protein N-phospho-L-histidine.</text>
        <dbReference type="EC" id="2.7.13.3"/>
    </reaction>
</comment>
<keyword evidence="7" id="KW-0175">Coiled coil</keyword>
<evidence type="ECO:0000256" key="3">
    <source>
        <dbReference type="ARBA" id="ARBA00022553"/>
    </source>
</evidence>
<feature type="transmembrane region" description="Helical" evidence="8">
    <location>
        <begin position="408"/>
        <end position="429"/>
    </location>
</feature>
<dbReference type="InterPro" id="IPR036097">
    <property type="entry name" value="HisK_dim/P_sf"/>
</dbReference>
<dbReference type="Gene3D" id="1.10.287.130">
    <property type="match status" value="1"/>
</dbReference>
<comment type="caution">
    <text evidence="10">The sequence shown here is derived from an EMBL/GenBank/DDBJ whole genome shotgun (WGS) entry which is preliminary data.</text>
</comment>
<name>A0ABT1FY28_9BACT</name>
<keyword evidence="5 10" id="KW-0418">Kinase</keyword>
<evidence type="ECO:0000313" key="10">
    <source>
        <dbReference type="EMBL" id="MCP1386542.1"/>
    </source>
</evidence>
<evidence type="ECO:0000256" key="5">
    <source>
        <dbReference type="ARBA" id="ARBA00022777"/>
    </source>
</evidence>
<dbReference type="InterPro" id="IPR004358">
    <property type="entry name" value="Sig_transdc_His_kin-like_C"/>
</dbReference>
<proteinExistence type="predicted"/>
<dbReference type="PANTHER" id="PTHR43711:SF1">
    <property type="entry name" value="HISTIDINE KINASE 1"/>
    <property type="match status" value="1"/>
</dbReference>
<dbReference type="EMBL" id="JAMZEL010000028">
    <property type="protein sequence ID" value="MCP1386542.1"/>
    <property type="molecule type" value="Genomic_DNA"/>
</dbReference>
<evidence type="ECO:0000256" key="4">
    <source>
        <dbReference type="ARBA" id="ARBA00022679"/>
    </source>
</evidence>
<dbReference type="PRINTS" id="PR00344">
    <property type="entry name" value="BCTRLSENSOR"/>
</dbReference>
<dbReference type="GO" id="GO:0016301">
    <property type="term" value="F:kinase activity"/>
    <property type="evidence" value="ECO:0007669"/>
    <property type="project" value="UniProtKB-KW"/>
</dbReference>
<evidence type="ECO:0000256" key="2">
    <source>
        <dbReference type="ARBA" id="ARBA00012438"/>
    </source>
</evidence>
<sequence length="655" mass="76145">MKKLVWLLLLWHLILGSEKLWAQHSSVEFRQDTARISGYIAQAHKYFLRRSADSLLYQVQQGFHLSKKWNITTYHSVLFRYWGHYYRNQKKFDKALVFYKKARQWAWKHGDKREIAHNGYIIAMAYFGKLNITLNKANQTALIRQLYENLRFSSQYGTSYHLYGNYGLLALAYERNGNDSLRYYYYDKLLSVSKSGNTPIDSLLDHYYVFSLNLYRKNVEKAQEYYQKVINIEGKKDFPLVYIYTLGLMLNDCVKLGYWDLATQLAAQLKQGDEAYGDKGDLARLYANRAKIHLHQLHYSKAAKAIQKARRFAQQIIPPDKLIPTTELDLLEGEQIIAEYHKQFPRAIALNKRIMSLKDSLRATYGSFDLISIEERLASEQKERDFRQQLQLKRLENQREAERNQRKIWVAMVIISLLSGVVIVISLQAKKINQQKRKLEALNQTKDRLFSIIGHDLRTPIVSTKINLRRLANQKQISVAEFSSAIQKQLPRLHTLLLTVDNLLYWSHNQKDTFQFQYQKAVLNDVLMEVLEMLEESIEVSKITLQNCLTNELTIMADSNHLRIILRNVIQNAIKFTPQGGMISFHAEEVMPQRIAFVVKDTGMGFEQSQKDISKKGTGLGLKLVKELMELNNGALEIATVQGEGAEVRLLFLKD</sequence>
<dbReference type="InterPro" id="IPR003594">
    <property type="entry name" value="HATPase_dom"/>
</dbReference>
<dbReference type="Proteomes" id="UP001204772">
    <property type="component" value="Unassembled WGS sequence"/>
</dbReference>
<keyword evidence="3" id="KW-0597">Phosphoprotein</keyword>
<evidence type="ECO:0000256" key="8">
    <source>
        <dbReference type="SAM" id="Phobius"/>
    </source>
</evidence>
<dbReference type="InterPro" id="IPR005467">
    <property type="entry name" value="His_kinase_dom"/>
</dbReference>
<evidence type="ECO:0000256" key="7">
    <source>
        <dbReference type="SAM" id="Coils"/>
    </source>
</evidence>
<dbReference type="InterPro" id="IPR036890">
    <property type="entry name" value="HATPase_C_sf"/>
</dbReference>
<dbReference type="InterPro" id="IPR003661">
    <property type="entry name" value="HisK_dim/P_dom"/>
</dbReference>
<keyword evidence="8" id="KW-1133">Transmembrane helix</keyword>
<keyword evidence="8" id="KW-0812">Transmembrane</keyword>
<evidence type="ECO:0000256" key="6">
    <source>
        <dbReference type="ARBA" id="ARBA00023012"/>
    </source>
</evidence>
<dbReference type="CDD" id="cd00082">
    <property type="entry name" value="HisKA"/>
    <property type="match status" value="1"/>
</dbReference>
<dbReference type="Pfam" id="PF02518">
    <property type="entry name" value="HATPase_c"/>
    <property type="match status" value="1"/>
</dbReference>
<evidence type="ECO:0000313" key="11">
    <source>
        <dbReference type="Proteomes" id="UP001204772"/>
    </source>
</evidence>
<reference evidence="10 11" key="1">
    <citation type="submission" date="2022-06" db="EMBL/GenBank/DDBJ databases">
        <title>Runella sp. S5 genome sequencing.</title>
        <authorList>
            <person name="Park S."/>
        </authorList>
    </citation>
    <scope>NUCLEOTIDE SEQUENCE [LARGE SCALE GENOMIC DNA]</scope>
    <source>
        <strain evidence="10 11">S5</strain>
    </source>
</reference>
<evidence type="ECO:0000259" key="9">
    <source>
        <dbReference type="PROSITE" id="PS50109"/>
    </source>
</evidence>
<keyword evidence="8" id="KW-0472">Membrane</keyword>